<sequence length="763" mass="85970">MKIGGMYTIDFTKVSKIPKFEINIKNGDSKRTIKLILLETGVAINLNNYTVAVAAKKSDGTNIFNQVKIIDALAGICEIEITEQMLALNMDLPCEIVLYGPDGVVASSSNFVISMISSVRNEESIVSSSEFSALTKALSDVTYIKTNLNKKMNKGDSILVSQINKNSGKFDETYMADEFLKQITGKTQISSVPADNSITFKKLANYSIAHPKMLNIPPYLLDFLECKNLINRNDDSYEHGRFLSDHNSATGQPFYTENDDYVVSNFIPVRANQIITVSRLEPVGIFYFDITKSKVVEKTSGTGGQVGKNIQVKVPNNDNIAYLKLSFGNCKTVNGIKYDNDEMVVYGKNIPGTYQEYGINFKNFKLSLDNINEDDLQTYFKDYIYTVNKMDRYFIESINLFDKTNSEIKIGKFLISNMGNISTTSSTAISHYIPVLPNEQYSFKFYPQVFGSNKGYVFYDDDKKVIVEPLNYNYDDINEIITLTVPNNPNIKYIRVNFAKANIDSFMFVQGNTYPSEYISNDILITNNIDLNNKQKNTVNKLISNHLGNSDKTILDGKIITFNGDSICQGAENSGGYGKIIAEKYNMIYENVGVGGGTITSETYSDSKEARHWISRTISKMRPDADYIVLEGGVNDASLNVPLGIITSDYTSKLDDTTYCGAFESMLKQTLEKYPGKKIGYIIVHKMTKNYDSRYSGNFYYKSKEICEKWGVPYLDLNIECPALNYIPSLKKVYTHNGDGWHPTELGYKKYYVDKIISWLESL</sequence>
<dbReference type="CDD" id="cd00229">
    <property type="entry name" value="SGNH_hydrolase"/>
    <property type="match status" value="1"/>
</dbReference>
<reference evidence="3" key="1">
    <citation type="submission" date="2015-01" db="EMBL/GenBank/DDBJ databases">
        <authorList>
            <person name="Aslett A.Martin."/>
            <person name="De Silva Nishadi"/>
        </authorList>
    </citation>
    <scope>NUCLEOTIDE SEQUENCE [LARGE SCALE GENOMIC DNA]</scope>
    <source>
        <strain evidence="3">UMC4404</strain>
    </source>
</reference>
<dbReference type="Gene3D" id="2.60.40.3350">
    <property type="match status" value="1"/>
</dbReference>
<dbReference type="InterPro" id="IPR013830">
    <property type="entry name" value="SGNH_hydro"/>
</dbReference>
<gene>
    <name evidence="2" type="ORF">UMC4404_33091</name>
</gene>
<dbReference type="Proteomes" id="UP000049685">
    <property type="component" value="Unassembled WGS sequence"/>
</dbReference>
<dbReference type="Pfam" id="PF13472">
    <property type="entry name" value="Lipase_GDSL_2"/>
    <property type="match status" value="1"/>
</dbReference>
<organism evidence="2 3">
    <name type="scientific">Paraclostridium sordellii</name>
    <name type="common">Clostridium sordellii</name>
    <dbReference type="NCBI Taxonomy" id="1505"/>
    <lineage>
        <taxon>Bacteria</taxon>
        <taxon>Bacillati</taxon>
        <taxon>Bacillota</taxon>
        <taxon>Clostridia</taxon>
        <taxon>Peptostreptococcales</taxon>
        <taxon>Peptostreptococcaceae</taxon>
        <taxon>Paraclostridium</taxon>
    </lineage>
</organism>
<dbReference type="Gene3D" id="3.40.50.1110">
    <property type="entry name" value="SGNH hydrolase"/>
    <property type="match status" value="1"/>
</dbReference>
<dbReference type="InterPro" id="IPR036514">
    <property type="entry name" value="SGNH_hydro_sf"/>
</dbReference>
<proteinExistence type="predicted"/>
<protein>
    <submittedName>
        <fullName evidence="2">Lysophospholipase</fullName>
    </submittedName>
</protein>
<dbReference type="RefSeq" id="WP_222149850.1">
    <property type="nucleotide sequence ID" value="NZ_CDNY01000004.1"/>
</dbReference>
<comment type="caution">
    <text evidence="2">The sequence shown here is derived from an EMBL/GenBank/DDBJ whole genome shotgun (WGS) entry which is preliminary data.</text>
</comment>
<dbReference type="SUPFAM" id="SSF52266">
    <property type="entry name" value="SGNH hydrolase"/>
    <property type="match status" value="1"/>
</dbReference>
<name>A0A9P1L179_PARSO</name>
<feature type="domain" description="SGNH hydrolase-type esterase" evidence="1">
    <location>
        <begin position="564"/>
        <end position="749"/>
    </location>
</feature>
<evidence type="ECO:0000313" key="2">
    <source>
        <dbReference type="EMBL" id="CEN31435.1"/>
    </source>
</evidence>
<dbReference type="EMBL" id="CDNY01000004">
    <property type="protein sequence ID" value="CEN31435.1"/>
    <property type="molecule type" value="Genomic_DNA"/>
</dbReference>
<accession>A0A9P1L179</accession>
<dbReference type="AlphaFoldDB" id="A0A9P1L179"/>
<evidence type="ECO:0000259" key="1">
    <source>
        <dbReference type="Pfam" id="PF13472"/>
    </source>
</evidence>
<evidence type="ECO:0000313" key="3">
    <source>
        <dbReference type="Proteomes" id="UP000049685"/>
    </source>
</evidence>